<dbReference type="Gene3D" id="3.10.105.10">
    <property type="entry name" value="Dipeptide-binding Protein, Domain 3"/>
    <property type="match status" value="1"/>
</dbReference>
<feature type="chain" id="PRO_5038389540" evidence="1">
    <location>
        <begin position="26"/>
        <end position="545"/>
    </location>
</feature>
<dbReference type="Pfam" id="PF00496">
    <property type="entry name" value="SBP_bac_5"/>
    <property type="match status" value="1"/>
</dbReference>
<dbReference type="GO" id="GO:0042597">
    <property type="term" value="C:periplasmic space"/>
    <property type="evidence" value="ECO:0007669"/>
    <property type="project" value="UniProtKB-ARBA"/>
</dbReference>
<feature type="domain" description="Solute-binding protein family 5" evidence="2">
    <location>
        <begin position="90"/>
        <end position="453"/>
    </location>
</feature>
<dbReference type="Proteomes" id="UP000198582">
    <property type="component" value="Unassembled WGS sequence"/>
</dbReference>
<dbReference type="InterPro" id="IPR000914">
    <property type="entry name" value="SBP_5_dom"/>
</dbReference>
<dbReference type="GO" id="GO:0043190">
    <property type="term" value="C:ATP-binding cassette (ABC) transporter complex"/>
    <property type="evidence" value="ECO:0007669"/>
    <property type="project" value="InterPro"/>
</dbReference>
<dbReference type="CDD" id="cd00995">
    <property type="entry name" value="PBP2_NikA_DppA_OppA_like"/>
    <property type="match status" value="1"/>
</dbReference>
<dbReference type="STRING" id="394193.SAMN04489732_109253"/>
<keyword evidence="1" id="KW-0732">Signal</keyword>
<gene>
    <name evidence="3" type="ORF">SAMN04489732_109253</name>
</gene>
<dbReference type="InterPro" id="IPR039424">
    <property type="entry name" value="SBP_5"/>
</dbReference>
<dbReference type="AlphaFoldDB" id="A0A1H8XXN2"/>
<evidence type="ECO:0000256" key="1">
    <source>
        <dbReference type="SAM" id="SignalP"/>
    </source>
</evidence>
<dbReference type="RefSeq" id="WP_091619043.1">
    <property type="nucleotide sequence ID" value="NZ_FOEF01000009.1"/>
</dbReference>
<dbReference type="PROSITE" id="PS51257">
    <property type="entry name" value="PROKAR_LIPOPROTEIN"/>
    <property type="match status" value="1"/>
</dbReference>
<dbReference type="SUPFAM" id="SSF53850">
    <property type="entry name" value="Periplasmic binding protein-like II"/>
    <property type="match status" value="1"/>
</dbReference>
<protein>
    <submittedName>
        <fullName evidence="3">Peptide/nickel transport system substrate-binding protein</fullName>
    </submittedName>
</protein>
<evidence type="ECO:0000313" key="3">
    <source>
        <dbReference type="EMBL" id="SEP44557.1"/>
    </source>
</evidence>
<dbReference type="EMBL" id="FOEF01000009">
    <property type="protein sequence ID" value="SEP44557.1"/>
    <property type="molecule type" value="Genomic_DNA"/>
</dbReference>
<dbReference type="GO" id="GO:0015833">
    <property type="term" value="P:peptide transport"/>
    <property type="evidence" value="ECO:0007669"/>
    <property type="project" value="TreeGrafter"/>
</dbReference>
<dbReference type="Gene3D" id="3.40.190.10">
    <property type="entry name" value="Periplasmic binding protein-like II"/>
    <property type="match status" value="1"/>
</dbReference>
<evidence type="ECO:0000259" key="2">
    <source>
        <dbReference type="Pfam" id="PF00496"/>
    </source>
</evidence>
<dbReference type="PANTHER" id="PTHR30290">
    <property type="entry name" value="PERIPLASMIC BINDING COMPONENT OF ABC TRANSPORTER"/>
    <property type="match status" value="1"/>
</dbReference>
<keyword evidence="4" id="KW-1185">Reference proteome</keyword>
<organism evidence="3 4">
    <name type="scientific">Amycolatopsis saalfeldensis</name>
    <dbReference type="NCBI Taxonomy" id="394193"/>
    <lineage>
        <taxon>Bacteria</taxon>
        <taxon>Bacillati</taxon>
        <taxon>Actinomycetota</taxon>
        <taxon>Actinomycetes</taxon>
        <taxon>Pseudonocardiales</taxon>
        <taxon>Pseudonocardiaceae</taxon>
        <taxon>Amycolatopsis</taxon>
    </lineage>
</organism>
<sequence>MHQRIRRIRLALPAAAASLVLLTTACTGGSGTPAGAAPATESDIPSFTYAIPAMPTSLTGITTKVQTQLITSLVTEPLERVSLNEGTAQLQPNLATSARQVDPQTLVYTLRSGVKFSDGTPLTADDVAWSIKAAAAKTAETAGNMAGFAGATASGPGEVTVKWAFPSVNMRETVSELPVLEAAFATAHPDDLGTSAALPVGSGPYAYQSQTSQDISLKPNPNYWGTRPKAQNVKFTVIADGASAQLAMRSDSIQGSGIADLKTTTQWQGINGTTVYTAQNLVSDLLSMDTSKPPFNDLHVRQAVAYSIDRKGILAAAFGGNAEQLQTLVPIEELAGVMPSQAEAQQFLDSLPQYELDPAKAKAQLAQSAYPNGFSVTVPYINGSNWSRLLVLNLQQNMKPLGVTITPQPVPAGQWFQTFFSHQATGLQVLSGFSTTTTDPAGLLFGFVGAANMKPNLPNSANFTNDVIEKNYPAIAPATAGTYSKADRWAATKAILTDVAHQLPYIPLFSEKTAYALAKGYTFTQNPSLFDTLSGAWIDLLRSTT</sequence>
<dbReference type="PIRSF" id="PIRSF002741">
    <property type="entry name" value="MppA"/>
    <property type="match status" value="1"/>
</dbReference>
<proteinExistence type="predicted"/>
<evidence type="ECO:0000313" key="4">
    <source>
        <dbReference type="Proteomes" id="UP000198582"/>
    </source>
</evidence>
<reference evidence="3 4" key="1">
    <citation type="submission" date="2016-10" db="EMBL/GenBank/DDBJ databases">
        <authorList>
            <person name="de Groot N.N."/>
        </authorList>
    </citation>
    <scope>NUCLEOTIDE SEQUENCE [LARGE SCALE GENOMIC DNA]</scope>
    <source>
        <strain evidence="3 4">DSM 44993</strain>
    </source>
</reference>
<dbReference type="GO" id="GO:1904680">
    <property type="term" value="F:peptide transmembrane transporter activity"/>
    <property type="evidence" value="ECO:0007669"/>
    <property type="project" value="TreeGrafter"/>
</dbReference>
<dbReference type="OrthoDB" id="5243526at2"/>
<accession>A0A1H8XXN2</accession>
<feature type="signal peptide" evidence="1">
    <location>
        <begin position="1"/>
        <end position="25"/>
    </location>
</feature>
<name>A0A1H8XXN2_9PSEU</name>
<dbReference type="InterPro" id="IPR030678">
    <property type="entry name" value="Peptide/Ni-bd"/>
</dbReference>